<dbReference type="EC" id="2.7.11.13" evidence="2 15"/>
<dbReference type="CDD" id="cd20838">
    <property type="entry name" value="C1_nPKC_epsilon-like_rpt2"/>
    <property type="match status" value="1"/>
</dbReference>
<keyword evidence="22" id="KW-1185">Reference proteome</keyword>
<dbReference type="SUPFAM" id="SSF56112">
    <property type="entry name" value="Protein kinase-like (PK-like)"/>
    <property type="match status" value="1"/>
</dbReference>
<comment type="catalytic activity">
    <reaction evidence="14">
        <text>L-seryl-[protein] + ATP = O-phospho-L-seryl-[protein] + ADP + H(+)</text>
        <dbReference type="Rhea" id="RHEA:17989"/>
        <dbReference type="Rhea" id="RHEA-COMP:9863"/>
        <dbReference type="Rhea" id="RHEA-COMP:11604"/>
        <dbReference type="ChEBI" id="CHEBI:15378"/>
        <dbReference type="ChEBI" id="CHEBI:29999"/>
        <dbReference type="ChEBI" id="CHEBI:30616"/>
        <dbReference type="ChEBI" id="CHEBI:83421"/>
        <dbReference type="ChEBI" id="CHEBI:456216"/>
        <dbReference type="EC" id="2.7.11.13"/>
    </reaction>
</comment>
<comment type="catalytic activity">
    <reaction evidence="13 15">
        <text>L-threonyl-[protein] + ATP = O-phospho-L-threonyl-[protein] + ADP + H(+)</text>
        <dbReference type="Rhea" id="RHEA:46608"/>
        <dbReference type="Rhea" id="RHEA-COMP:11060"/>
        <dbReference type="Rhea" id="RHEA-COMP:11605"/>
        <dbReference type="ChEBI" id="CHEBI:15378"/>
        <dbReference type="ChEBI" id="CHEBI:30013"/>
        <dbReference type="ChEBI" id="CHEBI:30616"/>
        <dbReference type="ChEBI" id="CHEBI:61977"/>
        <dbReference type="ChEBI" id="CHEBI:456216"/>
        <dbReference type="EC" id="2.7.11.13"/>
    </reaction>
</comment>
<evidence type="ECO:0000256" key="11">
    <source>
        <dbReference type="ARBA" id="ARBA00022833"/>
    </source>
</evidence>
<dbReference type="InterPro" id="IPR000719">
    <property type="entry name" value="Prot_kinase_dom"/>
</dbReference>
<dbReference type="Pfam" id="PF00130">
    <property type="entry name" value="C1_1"/>
    <property type="match status" value="2"/>
</dbReference>
<feature type="region of interest" description="Disordered" evidence="17">
    <location>
        <begin position="321"/>
        <end position="385"/>
    </location>
</feature>
<dbReference type="InterPro" id="IPR000961">
    <property type="entry name" value="AGC-kinase_C"/>
</dbReference>
<keyword evidence="11" id="KW-0862">Zinc</keyword>
<dbReference type="PROSITE" id="PS50011">
    <property type="entry name" value="PROTEIN_KINASE_DOM"/>
    <property type="match status" value="1"/>
</dbReference>
<dbReference type="Proteomes" id="UP001642483">
    <property type="component" value="Unassembled WGS sequence"/>
</dbReference>
<evidence type="ECO:0000256" key="16">
    <source>
        <dbReference type="PROSITE-ProRule" id="PRU10141"/>
    </source>
</evidence>
<evidence type="ECO:0000259" key="18">
    <source>
        <dbReference type="PROSITE" id="PS50011"/>
    </source>
</evidence>
<name>A0ABP0GEE5_CLALP</name>
<evidence type="ECO:0000256" key="3">
    <source>
        <dbReference type="ARBA" id="ARBA00022527"/>
    </source>
</evidence>
<dbReference type="EMBL" id="CAWYQH010000108">
    <property type="protein sequence ID" value="CAK8689328.1"/>
    <property type="molecule type" value="Genomic_DNA"/>
</dbReference>
<evidence type="ECO:0000256" key="8">
    <source>
        <dbReference type="ARBA" id="ARBA00022741"/>
    </source>
</evidence>
<dbReference type="PROSITE" id="PS51285">
    <property type="entry name" value="AGC_KINASE_CTER"/>
    <property type="match status" value="1"/>
</dbReference>
<evidence type="ECO:0000313" key="21">
    <source>
        <dbReference type="EMBL" id="CAK8689328.1"/>
    </source>
</evidence>
<dbReference type="Gene3D" id="3.30.60.20">
    <property type="match status" value="2"/>
</dbReference>
<feature type="domain" description="Protein kinase" evidence="18">
    <location>
        <begin position="399"/>
        <end position="653"/>
    </location>
</feature>
<dbReference type="PRINTS" id="PR00008">
    <property type="entry name" value="DAGPEDOMAIN"/>
</dbReference>
<evidence type="ECO:0000256" key="13">
    <source>
        <dbReference type="ARBA" id="ARBA00047272"/>
    </source>
</evidence>
<dbReference type="PIRSF" id="PIRSF000551">
    <property type="entry name" value="PKC_delta"/>
    <property type="match status" value="1"/>
</dbReference>
<evidence type="ECO:0000256" key="10">
    <source>
        <dbReference type="ARBA" id="ARBA00022777"/>
    </source>
</evidence>
<dbReference type="InterPro" id="IPR002219">
    <property type="entry name" value="PKC_DAG/PE"/>
</dbReference>
<dbReference type="Gene3D" id="1.10.510.10">
    <property type="entry name" value="Transferase(Phosphotransferase) domain 1"/>
    <property type="match status" value="1"/>
</dbReference>
<evidence type="ECO:0000313" key="22">
    <source>
        <dbReference type="Proteomes" id="UP001642483"/>
    </source>
</evidence>
<reference evidence="21 22" key="1">
    <citation type="submission" date="2024-02" db="EMBL/GenBank/DDBJ databases">
        <authorList>
            <person name="Daric V."/>
            <person name="Darras S."/>
        </authorList>
    </citation>
    <scope>NUCLEOTIDE SEQUENCE [LARGE SCALE GENOMIC DNA]</scope>
</reference>
<dbReference type="PROSITE" id="PS00479">
    <property type="entry name" value="ZF_DAG_PE_1"/>
    <property type="match status" value="1"/>
</dbReference>
<evidence type="ECO:0000259" key="20">
    <source>
        <dbReference type="PROSITE" id="PS51285"/>
    </source>
</evidence>
<keyword evidence="8 15" id="KW-0547">Nucleotide-binding</keyword>
<evidence type="ECO:0000256" key="2">
    <source>
        <dbReference type="ARBA" id="ARBA00012429"/>
    </source>
</evidence>
<feature type="domain" description="Phorbol-ester/DAG-type" evidence="19">
    <location>
        <begin position="229"/>
        <end position="279"/>
    </location>
</feature>
<feature type="domain" description="Phorbol-ester/DAG-type" evidence="19">
    <location>
        <begin position="159"/>
        <end position="209"/>
    </location>
</feature>
<sequence>MAPFLRVKIVKYELGIENVVNGDGNDLYVAVNIKECVMEDGIRGTLVQKKKTIYPEWNGCFDSHLKDGRVAQLAVKRNENTVSECNIGLQLLADKCRNQTIGGTGTDVWLDLIPQGKLLLQVKLFVEQQDLKAQDELPNRGIAARRGAIKKAKIHLVKGHELTARFFKQPTFCSVCKDFLWGLNKQGYQCKVCSATIHKRCKEHVLGVCVGSDNDINLYLKERFKINMPHRFKVYNYKKFTFCDHCGSMLYGLLRQGLRCEECGTNAHHKCYKKMAHTCGVNQALLAAALEKLDKLPSVEDKSEPHLPHAQESAVYEDVPRLHAPPKPRPVSTPGPGPTDLSYETLWSMNSGEPVSQASKEAPPALVTSSSSRPPPQPPKPKPRMTKKVFEANFKNDNFRFLKVLGKGSFGKVMLAELKGHNKFYAIKALKKEVVVEDDDIECTMVERRVLALSCEHPYLTHLFCTYQTKEHLFFVMEYLNGGDLMFHIQASGRFTEQRARFYAAEITLGLEYLHGKGIVYRDLKLDNVLLDSDGHTKIADFGMCREHTSEQNKASTFCGTPDYIAPEILKGQKYSFGVDWWSSGVLLYEMLLGQSPFHGEEEEDLFHAIQHKQPIYPRWMPRDAIDCVQKLLEKDFSKRLGVISDVKKHKFFNSIDFALLAKRQMEPPFKPKVRSASDYSNFDKEFLSARPRLTQADKDVIASIDQNLFREFSFVNPESRKLLTTKAT</sequence>
<accession>A0ABP0GEE5</accession>
<evidence type="ECO:0000256" key="5">
    <source>
        <dbReference type="ARBA" id="ARBA00022679"/>
    </source>
</evidence>
<comment type="similarity">
    <text evidence="1 15">Belongs to the protein kinase superfamily. AGC Ser/Thr protein kinase family. PKC subfamily.</text>
</comment>
<dbReference type="PROSITE" id="PS50081">
    <property type="entry name" value="ZF_DAG_PE_2"/>
    <property type="match status" value="2"/>
</dbReference>
<dbReference type="Gene3D" id="3.30.200.20">
    <property type="entry name" value="Phosphorylase Kinase, domain 1"/>
    <property type="match status" value="1"/>
</dbReference>
<dbReference type="SUPFAM" id="SSF57889">
    <property type="entry name" value="Cysteine-rich domain"/>
    <property type="match status" value="2"/>
</dbReference>
<evidence type="ECO:0000256" key="14">
    <source>
        <dbReference type="ARBA" id="ARBA00047470"/>
    </source>
</evidence>
<dbReference type="PROSITE" id="PS00108">
    <property type="entry name" value="PROTEIN_KINASE_ST"/>
    <property type="match status" value="1"/>
</dbReference>
<keyword evidence="6" id="KW-0479">Metal-binding</keyword>
<dbReference type="InterPro" id="IPR008271">
    <property type="entry name" value="Ser/Thr_kinase_AS"/>
</dbReference>
<keyword evidence="9" id="KW-0863">Zinc-finger</keyword>
<evidence type="ECO:0000256" key="4">
    <source>
        <dbReference type="ARBA" id="ARBA00022553"/>
    </source>
</evidence>
<dbReference type="InterPro" id="IPR046349">
    <property type="entry name" value="C1-like_sf"/>
</dbReference>
<dbReference type="InterPro" id="IPR035892">
    <property type="entry name" value="C2_domain_sf"/>
</dbReference>
<dbReference type="InterPro" id="IPR011009">
    <property type="entry name" value="Kinase-like_dom_sf"/>
</dbReference>
<keyword evidence="12 15" id="KW-0067">ATP-binding</keyword>
<dbReference type="PANTHER" id="PTHR24351">
    <property type="entry name" value="RIBOSOMAL PROTEIN S6 KINASE"/>
    <property type="match status" value="1"/>
</dbReference>
<evidence type="ECO:0000256" key="15">
    <source>
        <dbReference type="PIRNR" id="PIRNR000551"/>
    </source>
</evidence>
<dbReference type="InterPro" id="IPR017441">
    <property type="entry name" value="Protein_kinase_ATP_BS"/>
</dbReference>
<evidence type="ECO:0000259" key="19">
    <source>
        <dbReference type="PROSITE" id="PS50081"/>
    </source>
</evidence>
<keyword evidence="5 15" id="KW-0808">Transferase</keyword>
<keyword evidence="3 15" id="KW-0723">Serine/threonine-protein kinase</keyword>
<evidence type="ECO:0000256" key="12">
    <source>
        <dbReference type="ARBA" id="ARBA00022840"/>
    </source>
</evidence>
<dbReference type="InterPro" id="IPR014376">
    <property type="entry name" value="Prot_kin_PKC_delta"/>
</dbReference>
<organism evidence="21 22">
    <name type="scientific">Clavelina lepadiformis</name>
    <name type="common">Light-bulb sea squirt</name>
    <name type="synonym">Ascidia lepadiformis</name>
    <dbReference type="NCBI Taxonomy" id="159417"/>
    <lineage>
        <taxon>Eukaryota</taxon>
        <taxon>Metazoa</taxon>
        <taxon>Chordata</taxon>
        <taxon>Tunicata</taxon>
        <taxon>Ascidiacea</taxon>
        <taxon>Aplousobranchia</taxon>
        <taxon>Clavelinidae</taxon>
        <taxon>Clavelina</taxon>
    </lineage>
</organism>
<protein>
    <recommendedName>
        <fullName evidence="2 15">Protein kinase C</fullName>
        <ecNumber evidence="2 15">2.7.11.13</ecNumber>
    </recommendedName>
</protein>
<evidence type="ECO:0000256" key="17">
    <source>
        <dbReference type="SAM" id="MobiDB-lite"/>
    </source>
</evidence>
<dbReference type="Pfam" id="PF00069">
    <property type="entry name" value="Pkinase"/>
    <property type="match status" value="1"/>
</dbReference>
<dbReference type="SMART" id="SM00133">
    <property type="entry name" value="S_TK_X"/>
    <property type="match status" value="1"/>
</dbReference>
<keyword evidence="4" id="KW-0597">Phosphoprotein</keyword>
<feature type="domain" description="AGC-kinase C-terminal" evidence="20">
    <location>
        <begin position="654"/>
        <end position="725"/>
    </location>
</feature>
<evidence type="ECO:0000256" key="9">
    <source>
        <dbReference type="ARBA" id="ARBA00022771"/>
    </source>
</evidence>
<dbReference type="SMART" id="SM00109">
    <property type="entry name" value="C1"/>
    <property type="match status" value="2"/>
</dbReference>
<dbReference type="InterPro" id="IPR017892">
    <property type="entry name" value="Pkinase_C"/>
</dbReference>
<dbReference type="SUPFAM" id="SSF49562">
    <property type="entry name" value="C2 domain (Calcium/lipid-binding domain, CaLB)"/>
    <property type="match status" value="1"/>
</dbReference>
<evidence type="ECO:0000256" key="7">
    <source>
        <dbReference type="ARBA" id="ARBA00022737"/>
    </source>
</evidence>
<keyword evidence="7" id="KW-0677">Repeat</keyword>
<evidence type="ECO:0000256" key="1">
    <source>
        <dbReference type="ARBA" id="ARBA00005490"/>
    </source>
</evidence>
<comment type="caution">
    <text evidence="21">The sequence shown here is derived from an EMBL/GenBank/DDBJ whole genome shotgun (WGS) entry which is preliminary data.</text>
</comment>
<proteinExistence type="inferred from homology"/>
<dbReference type="InterPro" id="IPR020454">
    <property type="entry name" value="DAG/PE-bd"/>
</dbReference>
<dbReference type="Pfam" id="PF21494">
    <property type="entry name" value="PKC_C2"/>
    <property type="match status" value="1"/>
</dbReference>
<dbReference type="PROSITE" id="PS00107">
    <property type="entry name" value="PROTEIN_KINASE_ATP"/>
    <property type="match status" value="1"/>
</dbReference>
<feature type="binding site" evidence="16">
    <location>
        <position position="428"/>
    </location>
    <ligand>
        <name>ATP</name>
        <dbReference type="ChEBI" id="CHEBI:30616"/>
    </ligand>
</feature>
<keyword evidence="10 15" id="KW-0418">Kinase</keyword>
<dbReference type="SMART" id="SM00220">
    <property type="entry name" value="S_TKc"/>
    <property type="match status" value="1"/>
</dbReference>
<feature type="compositionally biased region" description="Polar residues" evidence="17">
    <location>
        <begin position="345"/>
        <end position="359"/>
    </location>
</feature>
<dbReference type="Pfam" id="PF00433">
    <property type="entry name" value="Pkinase_C"/>
    <property type="match status" value="1"/>
</dbReference>
<gene>
    <name evidence="21" type="ORF">CVLEPA_LOCUS21347</name>
</gene>
<evidence type="ECO:0000256" key="6">
    <source>
        <dbReference type="ARBA" id="ARBA00022723"/>
    </source>
</evidence>
<dbReference type="Gene3D" id="2.60.40.150">
    <property type="entry name" value="C2 domain"/>
    <property type="match status" value="1"/>
</dbReference>
<feature type="compositionally biased region" description="Pro residues" evidence="17">
    <location>
        <begin position="323"/>
        <end position="337"/>
    </location>
</feature>
<dbReference type="CDD" id="cd20834">
    <property type="entry name" value="C1_nPKC_theta-like_rpt1"/>
    <property type="match status" value="1"/>
</dbReference>